<dbReference type="eggNOG" id="ENOG5032UR4">
    <property type="taxonomic scope" value="Bacteria"/>
</dbReference>
<gene>
    <name evidence="2" type="ORF">NT2_01_05680</name>
</gene>
<evidence type="ECO:0000259" key="1">
    <source>
        <dbReference type="Pfam" id="PF19802"/>
    </source>
</evidence>
<reference evidence="2 3" key="1">
    <citation type="submission" date="2013-09" db="EMBL/GenBank/DDBJ databases">
        <title>Whole genome shotgun sequence of Novosphingobium tardaugens NBRC 16725.</title>
        <authorList>
            <person name="Isaki S."/>
            <person name="Hosoyama A."/>
            <person name="Tsuchikane K."/>
            <person name="Katsumata H."/>
            <person name="Ando Y."/>
            <person name="Yamazaki S."/>
            <person name="Fujita N."/>
        </authorList>
    </citation>
    <scope>NUCLEOTIDE SEQUENCE [LARGE SCALE GENOMIC DNA]</scope>
    <source>
        <strain evidence="2 3">NBRC 16725</strain>
    </source>
</reference>
<keyword evidence="3" id="KW-1185">Reference proteome</keyword>
<dbReference type="KEGG" id="ntd:EGO55_14305"/>
<dbReference type="EMBL" id="BASZ01000001">
    <property type="protein sequence ID" value="GAD47794.1"/>
    <property type="molecule type" value="Genomic_DNA"/>
</dbReference>
<evidence type="ECO:0000313" key="3">
    <source>
        <dbReference type="Proteomes" id="UP000016568"/>
    </source>
</evidence>
<dbReference type="OrthoDB" id="8854461at2"/>
<organism evidence="2 3">
    <name type="scientific">Caenibius tardaugens NBRC 16725</name>
    <dbReference type="NCBI Taxonomy" id="1219035"/>
    <lineage>
        <taxon>Bacteria</taxon>
        <taxon>Pseudomonadati</taxon>
        <taxon>Pseudomonadota</taxon>
        <taxon>Alphaproteobacteria</taxon>
        <taxon>Sphingomonadales</taxon>
        <taxon>Erythrobacteraceae</taxon>
        <taxon>Caenibius</taxon>
    </lineage>
</organism>
<comment type="caution">
    <text evidence="2">The sequence shown here is derived from an EMBL/GenBank/DDBJ whole genome shotgun (WGS) entry which is preliminary data.</text>
</comment>
<name>U2ZQZ9_9SPHN</name>
<accession>U2ZQZ9</accession>
<dbReference type="Pfam" id="PF19802">
    <property type="entry name" value="DUF6285"/>
    <property type="match status" value="1"/>
</dbReference>
<sequence length="122" mass="13346">MQDKPDAPTLLAEVQAELKAGIAPGFQQAVAANAIALALREQDKAAAGHAAEHARLVELLAHEGSLEALNRLLATRIREGVLDRNDSTLTRHLILTTIEKMIVDQPRYPAFRAWRASYGEQV</sequence>
<dbReference type="Proteomes" id="UP000016568">
    <property type="component" value="Unassembled WGS sequence"/>
</dbReference>
<dbReference type="AlphaFoldDB" id="U2ZQZ9"/>
<evidence type="ECO:0000313" key="2">
    <source>
        <dbReference type="EMBL" id="GAD47794.1"/>
    </source>
</evidence>
<proteinExistence type="predicted"/>
<dbReference type="RefSeq" id="WP_021688701.1">
    <property type="nucleotide sequence ID" value="NZ_BASZ01000001.1"/>
</dbReference>
<feature type="domain" description="DUF6285" evidence="1">
    <location>
        <begin position="26"/>
        <end position="108"/>
    </location>
</feature>
<dbReference type="InterPro" id="IPR046252">
    <property type="entry name" value="DUF6285"/>
</dbReference>
<protein>
    <recommendedName>
        <fullName evidence="1">DUF6285 domain-containing protein</fullName>
    </recommendedName>
</protein>